<dbReference type="GO" id="GO:0015768">
    <property type="term" value="P:maltose transport"/>
    <property type="evidence" value="ECO:0007669"/>
    <property type="project" value="TreeGrafter"/>
</dbReference>
<reference evidence="6 7" key="1">
    <citation type="submission" date="2021-10" db="EMBL/GenBank/DDBJ databases">
        <title>Anaerobic single-cell dispensing facilitates the cultivation of human gut bacteria.</title>
        <authorList>
            <person name="Afrizal A."/>
        </authorList>
    </citation>
    <scope>NUCLEOTIDE SEQUENCE [LARGE SCALE GENOMIC DNA]</scope>
    <source>
        <strain evidence="6 7">CLA-AA-H273</strain>
    </source>
</reference>
<evidence type="ECO:0000256" key="5">
    <source>
        <dbReference type="SAM" id="SignalP"/>
    </source>
</evidence>
<keyword evidence="2" id="KW-0813">Transport</keyword>
<dbReference type="Pfam" id="PF01547">
    <property type="entry name" value="SBP_bac_1"/>
    <property type="match status" value="1"/>
</dbReference>
<dbReference type="GO" id="GO:1901982">
    <property type="term" value="F:maltose binding"/>
    <property type="evidence" value="ECO:0007669"/>
    <property type="project" value="TreeGrafter"/>
</dbReference>
<evidence type="ECO:0000313" key="7">
    <source>
        <dbReference type="Proteomes" id="UP001197795"/>
    </source>
</evidence>
<dbReference type="EMBL" id="JAJEPV010000007">
    <property type="protein sequence ID" value="MCC2118779.1"/>
    <property type="molecule type" value="Genomic_DNA"/>
</dbReference>
<dbReference type="Gene3D" id="3.40.190.10">
    <property type="entry name" value="Periplasmic binding protein-like II"/>
    <property type="match status" value="1"/>
</dbReference>
<dbReference type="RefSeq" id="WP_227732676.1">
    <property type="nucleotide sequence ID" value="NZ_JAJEPV010000007.1"/>
</dbReference>
<evidence type="ECO:0000256" key="3">
    <source>
        <dbReference type="ARBA" id="ARBA00022729"/>
    </source>
</evidence>
<protein>
    <submittedName>
        <fullName evidence="6">Extracellular solute-binding protein</fullName>
    </submittedName>
</protein>
<dbReference type="PROSITE" id="PS51257">
    <property type="entry name" value="PROKAR_LIPOPROTEIN"/>
    <property type="match status" value="1"/>
</dbReference>
<dbReference type="PANTHER" id="PTHR30061">
    <property type="entry name" value="MALTOSE-BINDING PERIPLASMIC PROTEIN"/>
    <property type="match status" value="1"/>
</dbReference>
<evidence type="ECO:0000313" key="6">
    <source>
        <dbReference type="EMBL" id="MCC2118779.1"/>
    </source>
</evidence>
<dbReference type="PANTHER" id="PTHR30061:SF50">
    <property type="entry name" value="MALTOSE_MALTODEXTRIN-BINDING PERIPLASMIC PROTEIN"/>
    <property type="match status" value="1"/>
</dbReference>
<feature type="chain" id="PRO_5042029531" evidence="5">
    <location>
        <begin position="20"/>
        <end position="452"/>
    </location>
</feature>
<accession>A0AAE3A014</accession>
<comment type="similarity">
    <text evidence="1">Belongs to the bacterial solute-binding protein 1 family.</text>
</comment>
<dbReference type="Proteomes" id="UP001197795">
    <property type="component" value="Unassembled WGS sequence"/>
</dbReference>
<feature type="signal peptide" evidence="5">
    <location>
        <begin position="1"/>
        <end position="19"/>
    </location>
</feature>
<dbReference type="InterPro" id="IPR006059">
    <property type="entry name" value="SBP"/>
</dbReference>
<keyword evidence="3 5" id="KW-0732">Signal</keyword>
<gene>
    <name evidence="6" type="ORF">LKD75_04090</name>
</gene>
<evidence type="ECO:0000256" key="4">
    <source>
        <dbReference type="SAM" id="MobiDB-lite"/>
    </source>
</evidence>
<comment type="caution">
    <text evidence="6">The sequence shown here is derived from an EMBL/GenBank/DDBJ whole genome shotgun (WGS) entry which is preliminary data.</text>
</comment>
<evidence type="ECO:0000256" key="2">
    <source>
        <dbReference type="ARBA" id="ARBA00022448"/>
    </source>
</evidence>
<organism evidence="6 7">
    <name type="scientific">Waltera acetigignens</name>
    <dbReference type="NCBI Taxonomy" id="2981769"/>
    <lineage>
        <taxon>Bacteria</taxon>
        <taxon>Bacillati</taxon>
        <taxon>Bacillota</taxon>
        <taxon>Clostridia</taxon>
        <taxon>Lachnospirales</taxon>
        <taxon>Lachnospiraceae</taxon>
        <taxon>Waltera</taxon>
    </lineage>
</organism>
<sequence>MKKKILAGLLSAMMVVSLAACGSTETGATTTDSKSETTANTADGTAAAATDAQGGYEGKEVKVWISSGAEDDIYREMFDKIEGDLNITITDEYYSKDELDNKMQTSSIAGDMPDAVVADYLLIPKYYEAGLVANLDDYVTDELMDDYLPSVVSECTYNDHIISVAQFDSGLAFWANKSMLENAGVRIPADYKDAWDKAEFEDALKKLKDSGVEWPIYVRQNKPSTEYYTWMPFVASFGGDYMNRETGLCTGTLDGDNTIASFDFLAKLFTDGYADATCDYEDSFQKGENALALYGHSKYQDYKAALGDDLILVPLPDMGHGVYTCSGSTVMIMTTGAQESGKDDAVWAMLQEATNPDYIKMVVDVNGAVPARSSVMDAIPDYCEGGTLYLYRQQLESGISFLRPYTPAHMTIYDAMASVIGNIYAGADPATELHDAAANIDEIITENGWNFQ</sequence>
<dbReference type="GO" id="GO:0042956">
    <property type="term" value="P:maltodextrin transmembrane transport"/>
    <property type="evidence" value="ECO:0007669"/>
    <property type="project" value="TreeGrafter"/>
</dbReference>
<dbReference type="GO" id="GO:0055052">
    <property type="term" value="C:ATP-binding cassette (ABC) transporter complex, substrate-binding subunit-containing"/>
    <property type="evidence" value="ECO:0007669"/>
    <property type="project" value="TreeGrafter"/>
</dbReference>
<feature type="compositionally biased region" description="Low complexity" evidence="4">
    <location>
        <begin position="37"/>
        <end position="46"/>
    </location>
</feature>
<proteinExistence type="inferred from homology"/>
<keyword evidence="7" id="KW-1185">Reference proteome</keyword>
<dbReference type="SUPFAM" id="SSF53850">
    <property type="entry name" value="Periplasmic binding protein-like II"/>
    <property type="match status" value="1"/>
</dbReference>
<name>A0AAE3A014_9FIRM</name>
<feature type="region of interest" description="Disordered" evidence="4">
    <location>
        <begin position="25"/>
        <end position="46"/>
    </location>
</feature>
<evidence type="ECO:0000256" key="1">
    <source>
        <dbReference type="ARBA" id="ARBA00008520"/>
    </source>
</evidence>
<dbReference type="AlphaFoldDB" id="A0AAE3A014"/>